<evidence type="ECO:0000313" key="1">
    <source>
        <dbReference type="EMBL" id="GBL72662.1"/>
    </source>
</evidence>
<sequence>MHVRLGSDKQLKSLYFSHKYVCHHSYFNKVPSSQNKRGISKNSNCPATFTIKVKLDIKIVRKRDEYSKRGLFTVICKSEGHNHSLETSETLRFFPSYECRETFVEYFNVGMSIPESSKYHENILHMQENFTIEMLANSRINPT</sequence>
<reference evidence="1 2" key="1">
    <citation type="journal article" date="2019" name="Sci. Rep.">
        <title>Orb-weaving spider Araneus ventricosus genome elucidates the spidroin gene catalogue.</title>
        <authorList>
            <person name="Kono N."/>
            <person name="Nakamura H."/>
            <person name="Ohtoshi R."/>
            <person name="Moran D.A.P."/>
            <person name="Shinohara A."/>
            <person name="Yoshida Y."/>
            <person name="Fujiwara M."/>
            <person name="Mori M."/>
            <person name="Tomita M."/>
            <person name="Arakawa K."/>
        </authorList>
    </citation>
    <scope>NUCLEOTIDE SEQUENCE [LARGE SCALE GENOMIC DNA]</scope>
</reference>
<dbReference type="AlphaFoldDB" id="A0A4Y1ZYS9"/>
<dbReference type="OrthoDB" id="6604290at2759"/>
<accession>A0A4Y1ZYS9</accession>
<organism evidence="1 2">
    <name type="scientific">Araneus ventricosus</name>
    <name type="common">Orbweaver spider</name>
    <name type="synonym">Epeira ventricosa</name>
    <dbReference type="NCBI Taxonomy" id="182803"/>
    <lineage>
        <taxon>Eukaryota</taxon>
        <taxon>Metazoa</taxon>
        <taxon>Ecdysozoa</taxon>
        <taxon>Arthropoda</taxon>
        <taxon>Chelicerata</taxon>
        <taxon>Arachnida</taxon>
        <taxon>Araneae</taxon>
        <taxon>Araneomorphae</taxon>
        <taxon>Entelegynae</taxon>
        <taxon>Araneoidea</taxon>
        <taxon>Araneidae</taxon>
        <taxon>Araneus</taxon>
    </lineage>
</organism>
<dbReference type="EMBL" id="BGPR01000002">
    <property type="protein sequence ID" value="GBL72662.1"/>
    <property type="molecule type" value="Genomic_DNA"/>
</dbReference>
<protein>
    <submittedName>
        <fullName evidence="1">Uncharacterized protein</fullName>
    </submittedName>
</protein>
<keyword evidence="2" id="KW-1185">Reference proteome</keyword>
<dbReference type="PANTHER" id="PTHR35385:SF2">
    <property type="entry name" value="PROTEIN B, PUTATIVE-RELATED"/>
    <property type="match status" value="1"/>
</dbReference>
<dbReference type="Proteomes" id="UP000499080">
    <property type="component" value="Unassembled WGS sequence"/>
</dbReference>
<evidence type="ECO:0000313" key="2">
    <source>
        <dbReference type="Proteomes" id="UP000499080"/>
    </source>
</evidence>
<name>A0A4Y1ZYS9_ARAVE</name>
<gene>
    <name evidence="1" type="ORF">AVEN_127912_1</name>
</gene>
<comment type="caution">
    <text evidence="1">The sequence shown here is derived from an EMBL/GenBank/DDBJ whole genome shotgun (WGS) entry which is preliminary data.</text>
</comment>
<proteinExistence type="predicted"/>
<dbReference type="PANTHER" id="PTHR35385">
    <property type="entry name" value="PROTEIN B, PUTATIVE-RELATED-RELATED"/>
    <property type="match status" value="1"/>
</dbReference>